<evidence type="ECO:0000313" key="2">
    <source>
        <dbReference type="EMBL" id="OUM36674.1"/>
    </source>
</evidence>
<organism evidence="2 3">
    <name type="scientific">Pseudomonas putida</name>
    <name type="common">Arthrobacter siderocapsulatus</name>
    <dbReference type="NCBI Taxonomy" id="303"/>
    <lineage>
        <taxon>Bacteria</taxon>
        <taxon>Pseudomonadati</taxon>
        <taxon>Pseudomonadota</taxon>
        <taxon>Gammaproteobacteria</taxon>
        <taxon>Pseudomonadales</taxon>
        <taxon>Pseudomonadaceae</taxon>
        <taxon>Pseudomonas</taxon>
    </lineage>
</organism>
<accession>A0A1Y3LH24</accession>
<sequence length="81" mass="8628">MTCAGPFAGKPAPTGSSRSHRLCSTCGSGFTREEAGTGKTDRGTVPLFFWRQAPVVITPSQNRNNFRRLPLPCAGSSRLCA</sequence>
<evidence type="ECO:0000313" key="3">
    <source>
        <dbReference type="Proteomes" id="UP000196082"/>
    </source>
</evidence>
<gene>
    <name evidence="2" type="ORF">B8W72_06180</name>
</gene>
<feature type="region of interest" description="Disordered" evidence="1">
    <location>
        <begin position="1"/>
        <end position="20"/>
    </location>
</feature>
<comment type="caution">
    <text evidence="2">The sequence shown here is derived from an EMBL/GenBank/DDBJ whole genome shotgun (WGS) entry which is preliminary data.</text>
</comment>
<name>A0A1Y3LH24_PSEPU</name>
<dbReference type="AlphaFoldDB" id="A0A1Y3LH24"/>
<dbReference type="EMBL" id="NFSB01000061">
    <property type="protein sequence ID" value="OUM36674.1"/>
    <property type="molecule type" value="Genomic_DNA"/>
</dbReference>
<proteinExistence type="predicted"/>
<evidence type="ECO:0000256" key="1">
    <source>
        <dbReference type="SAM" id="MobiDB-lite"/>
    </source>
</evidence>
<dbReference type="Proteomes" id="UP000196082">
    <property type="component" value="Unassembled WGS sequence"/>
</dbReference>
<reference evidence="2 3" key="1">
    <citation type="submission" date="2017-05" db="EMBL/GenBank/DDBJ databases">
        <title>Whole genome sequence of Pseudomonas putida isolate 1312 commercialized as a biostimulant.</title>
        <authorList>
            <person name="Crovadore J."/>
            <person name="Blanc P."/>
            <person name="Chablais R."/>
            <person name="Cochard B."/>
            <person name="Grizard D."/>
            <person name="Lefort F."/>
        </authorList>
    </citation>
    <scope>NUCLEOTIDE SEQUENCE [LARGE SCALE GENOMIC DNA]</scope>
    <source>
        <strain evidence="2 3">1312</strain>
    </source>
</reference>
<protein>
    <submittedName>
        <fullName evidence="2">Uncharacterized protein</fullName>
    </submittedName>
</protein>